<dbReference type="Proteomes" id="UP000642070">
    <property type="component" value="Unassembled WGS sequence"/>
</dbReference>
<evidence type="ECO:0000313" key="4">
    <source>
        <dbReference type="Proteomes" id="UP000642070"/>
    </source>
</evidence>
<reference evidence="3" key="2">
    <citation type="submission" date="2020-09" db="EMBL/GenBank/DDBJ databases">
        <authorList>
            <person name="Sun Q."/>
            <person name="Ohkuma M."/>
        </authorList>
    </citation>
    <scope>NUCLEOTIDE SEQUENCE</scope>
    <source>
        <strain evidence="3">JCM 19831</strain>
    </source>
</reference>
<dbReference type="AlphaFoldDB" id="A0A917UEP4"/>
<dbReference type="PANTHER" id="PTHR48081:SF8">
    <property type="entry name" value="ALPHA_BETA HYDROLASE FOLD-3 DOMAIN-CONTAINING PROTEIN-RELATED"/>
    <property type="match status" value="1"/>
</dbReference>
<dbReference type="SUPFAM" id="SSF53474">
    <property type="entry name" value="alpha/beta-Hydrolases"/>
    <property type="match status" value="1"/>
</dbReference>
<accession>A0A917UEP4</accession>
<dbReference type="InterPro" id="IPR013094">
    <property type="entry name" value="AB_hydrolase_3"/>
</dbReference>
<dbReference type="Gene3D" id="3.40.50.1820">
    <property type="entry name" value="alpha/beta hydrolase"/>
    <property type="match status" value="1"/>
</dbReference>
<dbReference type="GO" id="GO:0016787">
    <property type="term" value="F:hydrolase activity"/>
    <property type="evidence" value="ECO:0007669"/>
    <property type="project" value="UniProtKB-KW"/>
</dbReference>
<name>A0A917UEP4_9ACTN</name>
<dbReference type="RefSeq" id="WP_190257215.1">
    <property type="nucleotide sequence ID" value="NZ_BMPI01000091.1"/>
</dbReference>
<sequence>MTPFPKVDPSVPMIDPELVAGIAGTLTPHLPSTPLDVASVRAIDDRLRVEVAAAVAPRVVALDDLELRVHGTGSACVLWIHGGGMFLGTAAGDDAFCCDLAASLGASVVAVDYRLAPEHPHPAPLHDCRAALEWCAERFTRVVVAGGSAGGGLAAALCLLTRDEGGPAIAAAHLYYPMLDDRTAGPADVPVWNQRLADVAWNAYLDGRPADAYAAPARATDLTGLPPTYLDTAELDLFRDEDVTYAARLEAAGVEVRFECWPGAVHAFERIAPDAAVSRAAVERRRNALARDLSW</sequence>
<dbReference type="EMBL" id="BMPI01000091">
    <property type="protein sequence ID" value="GGM83153.1"/>
    <property type="molecule type" value="Genomic_DNA"/>
</dbReference>
<evidence type="ECO:0000256" key="1">
    <source>
        <dbReference type="ARBA" id="ARBA00022801"/>
    </source>
</evidence>
<comment type="caution">
    <text evidence="3">The sequence shown here is derived from an EMBL/GenBank/DDBJ whole genome shotgun (WGS) entry which is preliminary data.</text>
</comment>
<dbReference type="PANTHER" id="PTHR48081">
    <property type="entry name" value="AB HYDROLASE SUPERFAMILY PROTEIN C4A8.06C"/>
    <property type="match status" value="1"/>
</dbReference>
<dbReference type="InterPro" id="IPR029058">
    <property type="entry name" value="AB_hydrolase_fold"/>
</dbReference>
<protein>
    <submittedName>
        <fullName evidence="3">Esterase LipW</fullName>
    </submittedName>
</protein>
<organism evidence="3 4">
    <name type="scientific">Dactylosporangium sucinum</name>
    <dbReference type="NCBI Taxonomy" id="1424081"/>
    <lineage>
        <taxon>Bacteria</taxon>
        <taxon>Bacillati</taxon>
        <taxon>Actinomycetota</taxon>
        <taxon>Actinomycetes</taxon>
        <taxon>Micromonosporales</taxon>
        <taxon>Micromonosporaceae</taxon>
        <taxon>Dactylosporangium</taxon>
    </lineage>
</organism>
<reference evidence="3" key="1">
    <citation type="journal article" date="2014" name="Int. J. Syst. Evol. Microbiol.">
        <title>Complete genome sequence of Corynebacterium casei LMG S-19264T (=DSM 44701T), isolated from a smear-ripened cheese.</title>
        <authorList>
            <consortium name="US DOE Joint Genome Institute (JGI-PGF)"/>
            <person name="Walter F."/>
            <person name="Albersmeier A."/>
            <person name="Kalinowski J."/>
            <person name="Ruckert C."/>
        </authorList>
    </citation>
    <scope>NUCLEOTIDE SEQUENCE</scope>
    <source>
        <strain evidence="3">JCM 19831</strain>
    </source>
</reference>
<gene>
    <name evidence="3" type="ORF">GCM10007977_100650</name>
</gene>
<dbReference type="InterPro" id="IPR050300">
    <property type="entry name" value="GDXG_lipolytic_enzyme"/>
</dbReference>
<keyword evidence="4" id="KW-1185">Reference proteome</keyword>
<feature type="domain" description="Alpha/beta hydrolase fold-3" evidence="2">
    <location>
        <begin position="77"/>
        <end position="269"/>
    </location>
</feature>
<proteinExistence type="predicted"/>
<dbReference type="Pfam" id="PF07859">
    <property type="entry name" value="Abhydrolase_3"/>
    <property type="match status" value="1"/>
</dbReference>
<keyword evidence="1" id="KW-0378">Hydrolase</keyword>
<evidence type="ECO:0000259" key="2">
    <source>
        <dbReference type="Pfam" id="PF07859"/>
    </source>
</evidence>
<evidence type="ECO:0000313" key="3">
    <source>
        <dbReference type="EMBL" id="GGM83153.1"/>
    </source>
</evidence>